<feature type="compositionally biased region" description="Low complexity" evidence="1">
    <location>
        <begin position="169"/>
        <end position="198"/>
    </location>
</feature>
<sequence length="290" mass="31047">MAQAGSAQREPSMEEILASIRKIIEETEHPRDEPAAAPAAKAEAPAPAPAAKPEAAAPEPLVRVEAPEPAAVTARPEPQAAAEDRMETTDVPREPDIKAFRDAIADIETRADVPTAAPDAKPEAKPAHRAEDLSVGLTLAEVQRRLAREAEAEAGKPVGMAAELEAELEAAPFADDQPEPAEQAPEAEAEASPAVAQDEAVEPAPDMADAHTANDGMHQMRPALMSPEVGRQVAGTFGELKEAFLASRQKSFDEMAQEMLRPMLQDWLDNNLPVLVEKLVREEIERIARG</sequence>
<comment type="caution">
    <text evidence="2">The sequence shown here is derived from an EMBL/GenBank/DDBJ whole genome shotgun (WGS) entry which is preliminary data.</text>
</comment>
<feature type="compositionally biased region" description="Basic and acidic residues" evidence="1">
    <location>
        <begin position="23"/>
        <end position="34"/>
    </location>
</feature>
<accession>A0A2G1QSG5</accession>
<evidence type="ECO:0000313" key="3">
    <source>
        <dbReference type="Proteomes" id="UP000221168"/>
    </source>
</evidence>
<dbReference type="OrthoDB" id="7189469at2"/>
<protein>
    <recommendedName>
        <fullName evidence="4">Pole-organizing protein PopZ</fullName>
    </recommendedName>
</protein>
<reference evidence="2 3" key="1">
    <citation type="submission" date="2017-10" db="EMBL/GenBank/DDBJ databases">
        <title>Sedimentibacterium mangrovi gen. nov., sp. nov., a novel member of family Phyllobacteriacea isolated from mangrove sediment.</title>
        <authorList>
            <person name="Liao H."/>
            <person name="Tian Y."/>
        </authorList>
    </citation>
    <scope>NUCLEOTIDE SEQUENCE [LARGE SCALE GENOMIC DNA]</scope>
    <source>
        <strain evidence="2 3">X9-2-2</strain>
    </source>
</reference>
<dbReference type="Pfam" id="PF10691">
    <property type="entry name" value="DUF2497"/>
    <property type="match status" value="1"/>
</dbReference>
<dbReference type="EMBL" id="PDVP01000002">
    <property type="protein sequence ID" value="PHP68394.1"/>
    <property type="molecule type" value="Genomic_DNA"/>
</dbReference>
<keyword evidence="3" id="KW-1185">Reference proteome</keyword>
<evidence type="ECO:0000256" key="1">
    <source>
        <dbReference type="SAM" id="MobiDB-lite"/>
    </source>
</evidence>
<evidence type="ECO:0008006" key="4">
    <source>
        <dbReference type="Google" id="ProtNLM"/>
    </source>
</evidence>
<evidence type="ECO:0000313" key="2">
    <source>
        <dbReference type="EMBL" id="PHP68394.1"/>
    </source>
</evidence>
<dbReference type="Proteomes" id="UP000221168">
    <property type="component" value="Unassembled WGS sequence"/>
</dbReference>
<organism evidence="2 3">
    <name type="scientific">Zhengella mangrovi</name>
    <dbReference type="NCBI Taxonomy" id="1982044"/>
    <lineage>
        <taxon>Bacteria</taxon>
        <taxon>Pseudomonadati</taxon>
        <taxon>Pseudomonadota</taxon>
        <taxon>Alphaproteobacteria</taxon>
        <taxon>Hyphomicrobiales</taxon>
        <taxon>Notoacmeibacteraceae</taxon>
        <taxon>Zhengella</taxon>
    </lineage>
</organism>
<dbReference type="AlphaFoldDB" id="A0A2G1QSG5"/>
<feature type="region of interest" description="Disordered" evidence="1">
    <location>
        <begin position="23"/>
        <end position="133"/>
    </location>
</feature>
<name>A0A2G1QSG5_9HYPH</name>
<feature type="compositionally biased region" description="Basic and acidic residues" evidence="1">
    <location>
        <begin position="120"/>
        <end position="132"/>
    </location>
</feature>
<proteinExistence type="predicted"/>
<dbReference type="InterPro" id="IPR019632">
    <property type="entry name" value="DUF2497"/>
</dbReference>
<feature type="compositionally biased region" description="Basic and acidic residues" evidence="1">
    <location>
        <begin position="82"/>
        <end position="111"/>
    </location>
</feature>
<feature type="region of interest" description="Disordered" evidence="1">
    <location>
        <begin position="148"/>
        <end position="227"/>
    </location>
</feature>
<gene>
    <name evidence="2" type="ORF">CSC94_04790</name>
</gene>
<feature type="compositionally biased region" description="Low complexity" evidence="1">
    <location>
        <begin position="35"/>
        <end position="60"/>
    </location>
</feature>